<feature type="transmembrane region" description="Helical" evidence="7">
    <location>
        <begin position="98"/>
        <end position="116"/>
    </location>
</feature>
<dbReference type="GO" id="GO:0005886">
    <property type="term" value="C:plasma membrane"/>
    <property type="evidence" value="ECO:0007669"/>
    <property type="project" value="TreeGrafter"/>
</dbReference>
<evidence type="ECO:0000256" key="2">
    <source>
        <dbReference type="ARBA" id="ARBA00022448"/>
    </source>
</evidence>
<reference evidence="8" key="2">
    <citation type="journal article" date="2021" name="PeerJ">
        <title>Extensive microbial diversity within the chicken gut microbiome revealed by metagenomics and culture.</title>
        <authorList>
            <person name="Gilroy R."/>
            <person name="Ravi A."/>
            <person name="Getino M."/>
            <person name="Pursley I."/>
            <person name="Horton D.L."/>
            <person name="Alikhan N.F."/>
            <person name="Baker D."/>
            <person name="Gharbi K."/>
            <person name="Hall N."/>
            <person name="Watson M."/>
            <person name="Adriaenssens E.M."/>
            <person name="Foster-Nyarko E."/>
            <person name="Jarju S."/>
            <person name="Secka A."/>
            <person name="Antonio M."/>
            <person name="Oren A."/>
            <person name="Chaudhuri R.R."/>
            <person name="La Ragione R."/>
            <person name="Hildebrand F."/>
            <person name="Pallen M.J."/>
        </authorList>
    </citation>
    <scope>NUCLEOTIDE SEQUENCE</scope>
    <source>
        <strain evidence="8">ChiSxjej1B13-7958</strain>
    </source>
</reference>
<keyword evidence="5 7" id="KW-1133">Transmembrane helix</keyword>
<organism evidence="8 9">
    <name type="scientific">Candidatus Caccousia avicola</name>
    <dbReference type="NCBI Taxonomy" id="2840721"/>
    <lineage>
        <taxon>Bacteria</taxon>
        <taxon>Bacillati</taxon>
        <taxon>Bacillota</taxon>
        <taxon>Clostridia</taxon>
        <taxon>Eubacteriales</taxon>
        <taxon>Oscillospiraceae</taxon>
        <taxon>Oscillospiraceae incertae sedis</taxon>
        <taxon>Candidatus Caccousia</taxon>
    </lineage>
</organism>
<reference evidence="8" key="1">
    <citation type="submission" date="2020-10" db="EMBL/GenBank/DDBJ databases">
        <authorList>
            <person name="Gilroy R."/>
        </authorList>
    </citation>
    <scope>NUCLEOTIDE SEQUENCE</scope>
    <source>
        <strain evidence="8">ChiSxjej1B13-7958</strain>
    </source>
</reference>
<evidence type="ECO:0000313" key="9">
    <source>
        <dbReference type="Proteomes" id="UP000824242"/>
    </source>
</evidence>
<dbReference type="InterPro" id="IPR003667">
    <property type="entry name" value="NqrDE/RnfAE"/>
</dbReference>
<keyword evidence="4" id="KW-1278">Translocase</keyword>
<accession>A0A9D1DEH2</accession>
<dbReference type="Pfam" id="PF02508">
    <property type="entry name" value="Rnf-Nqr"/>
    <property type="match status" value="1"/>
</dbReference>
<feature type="transmembrane region" description="Helical" evidence="7">
    <location>
        <begin position="44"/>
        <end position="68"/>
    </location>
</feature>
<evidence type="ECO:0000256" key="7">
    <source>
        <dbReference type="SAM" id="Phobius"/>
    </source>
</evidence>
<evidence type="ECO:0008006" key="10">
    <source>
        <dbReference type="Google" id="ProtNLM"/>
    </source>
</evidence>
<comment type="subcellular location">
    <subcellularLocation>
        <location evidence="1">Endomembrane system</location>
        <topology evidence="1">Multi-pass membrane protein</topology>
    </subcellularLocation>
</comment>
<evidence type="ECO:0000256" key="4">
    <source>
        <dbReference type="ARBA" id="ARBA00022967"/>
    </source>
</evidence>
<evidence type="ECO:0000256" key="6">
    <source>
        <dbReference type="ARBA" id="ARBA00023136"/>
    </source>
</evidence>
<evidence type="ECO:0000256" key="3">
    <source>
        <dbReference type="ARBA" id="ARBA00022692"/>
    </source>
</evidence>
<dbReference type="Proteomes" id="UP000824242">
    <property type="component" value="Unassembled WGS sequence"/>
</dbReference>
<feature type="transmembrane region" description="Helical" evidence="7">
    <location>
        <begin position="75"/>
        <end position="92"/>
    </location>
</feature>
<evidence type="ECO:0000313" key="8">
    <source>
        <dbReference type="EMBL" id="HIR46678.1"/>
    </source>
</evidence>
<comment type="caution">
    <text evidence="8">The sequence shown here is derived from an EMBL/GenBank/DDBJ whole genome shotgun (WGS) entry which is preliminary data.</text>
</comment>
<proteinExistence type="predicted"/>
<sequence>MKQKGDLRRIGAVFGNGLLLRNPLLVAALGMYPAAVCFSLSQALPLAILILMQSVLAAVVLCVAGNFLPGWARPGIVLAISAACWIPAALLADRWFPGSLAALGMTAALQIANSMVLSRLNEYAPTHVLPAVLADALGCTIGAGIFLCAQAALRGWLLTGEAWDASGFDSGILGDAPALPFFGFLILGFCAAAVQAVNARRAKHIGRRRVTRL</sequence>
<dbReference type="EMBL" id="DVGZ01000034">
    <property type="protein sequence ID" value="HIR46678.1"/>
    <property type="molecule type" value="Genomic_DNA"/>
</dbReference>
<feature type="transmembrane region" description="Helical" evidence="7">
    <location>
        <begin position="128"/>
        <end position="153"/>
    </location>
</feature>
<keyword evidence="3 7" id="KW-0812">Transmembrane</keyword>
<dbReference type="GO" id="GO:0012505">
    <property type="term" value="C:endomembrane system"/>
    <property type="evidence" value="ECO:0007669"/>
    <property type="project" value="UniProtKB-SubCell"/>
</dbReference>
<feature type="transmembrane region" description="Helical" evidence="7">
    <location>
        <begin position="12"/>
        <end position="32"/>
    </location>
</feature>
<feature type="transmembrane region" description="Helical" evidence="7">
    <location>
        <begin position="178"/>
        <end position="199"/>
    </location>
</feature>
<name>A0A9D1DEH2_9FIRM</name>
<gene>
    <name evidence="8" type="ORF">IAB89_03305</name>
</gene>
<dbReference type="PIRSF" id="PIRSF006102">
    <property type="entry name" value="NQR_DE"/>
    <property type="match status" value="1"/>
</dbReference>
<dbReference type="PANTHER" id="PTHR30586">
    <property type="entry name" value="ELECTRON TRANSPORT COMPLEX PROTEIN RNFE"/>
    <property type="match status" value="1"/>
</dbReference>
<keyword evidence="2" id="KW-0813">Transport</keyword>
<evidence type="ECO:0000256" key="5">
    <source>
        <dbReference type="ARBA" id="ARBA00022989"/>
    </source>
</evidence>
<dbReference type="PANTHER" id="PTHR30586:SF0">
    <property type="entry name" value="ION-TRANSLOCATING OXIDOREDUCTASE COMPLEX SUBUNIT E"/>
    <property type="match status" value="1"/>
</dbReference>
<protein>
    <recommendedName>
        <fullName evidence="10">Electron transport complex protein RnfE</fullName>
    </recommendedName>
</protein>
<dbReference type="AlphaFoldDB" id="A0A9D1DEH2"/>
<evidence type="ECO:0000256" key="1">
    <source>
        <dbReference type="ARBA" id="ARBA00004127"/>
    </source>
</evidence>
<keyword evidence="6 7" id="KW-0472">Membrane</keyword>